<feature type="transmembrane region" description="Helical" evidence="5">
    <location>
        <begin position="450"/>
        <end position="468"/>
    </location>
</feature>
<feature type="transmembrane region" description="Helical" evidence="5">
    <location>
        <begin position="293"/>
        <end position="314"/>
    </location>
</feature>
<sequence length="515" mass="57368">METIKALVAVLVTLSVVMLLAPAWFPTLISRDDARRLFRLMALTLCAAFLLPNFWAFILAMCMLVKIHDKPHVSVEERDTWRLQMFMALVFSVSCMPVEVPTFGIVGQLISLSHQNCLVLLLLFMGGSEPRPPIPTRESRAFWLFLWLYLGGSLAIEVVVLGYELTWLLRSLAGHFVNEVAFLLLILRYHHSREHLVRVLTVLAVVGVWLGVLAVAEFLLSWSMHRVAIFRWGLFWRLASDLERDGFLRAKGTMGQPLALAGLSLVLSPLAAGLRHVVKARLHQVASLVGGNLAMLMASLSRGGMLIMGGQVLLQGWLGRHRWRNVFLISLAALVSAVGLAAVSTSFQRTFARLLGQADAEEVRDYREMLLESGMALVQQSPWTGVPNFMTQLEHLRQGEGIIDLVNTYLAISLSYGMPVALCFLLMTVSLMVSLWRLRSRQGEDGGYRAVTDGLLLGLLGLAVFLYFMSYMNMMQSLLFISLGLGVGWIRAQGVPPPAKPRADDGGLRDRFHTW</sequence>
<organism evidence="7 8">
    <name type="scientific">Ideonella livida</name>
    <dbReference type="NCBI Taxonomy" id="2707176"/>
    <lineage>
        <taxon>Bacteria</taxon>
        <taxon>Pseudomonadati</taxon>
        <taxon>Pseudomonadota</taxon>
        <taxon>Betaproteobacteria</taxon>
        <taxon>Burkholderiales</taxon>
        <taxon>Sphaerotilaceae</taxon>
        <taxon>Ideonella</taxon>
    </lineage>
</organism>
<feature type="transmembrane region" description="Helical" evidence="5">
    <location>
        <begin position="199"/>
        <end position="216"/>
    </location>
</feature>
<dbReference type="InterPro" id="IPR051533">
    <property type="entry name" value="WaaL-like"/>
</dbReference>
<dbReference type="RefSeq" id="WP_163457004.1">
    <property type="nucleotide sequence ID" value="NZ_JAAGOH010000007.1"/>
</dbReference>
<evidence type="ECO:0000259" key="6">
    <source>
        <dbReference type="Pfam" id="PF04932"/>
    </source>
</evidence>
<gene>
    <name evidence="7" type="ORF">G3A44_08100</name>
</gene>
<dbReference type="PANTHER" id="PTHR37422">
    <property type="entry name" value="TEICHURONIC ACID BIOSYNTHESIS PROTEIN TUAE"/>
    <property type="match status" value="1"/>
</dbReference>
<dbReference type="EMBL" id="JAAGOH010000007">
    <property type="protein sequence ID" value="NDY91154.1"/>
    <property type="molecule type" value="Genomic_DNA"/>
</dbReference>
<feature type="transmembrane region" description="Helical" evidence="5">
    <location>
        <begin position="141"/>
        <end position="161"/>
    </location>
</feature>
<evidence type="ECO:0000256" key="3">
    <source>
        <dbReference type="ARBA" id="ARBA00022989"/>
    </source>
</evidence>
<feature type="transmembrane region" description="Helical" evidence="5">
    <location>
        <begin position="37"/>
        <end position="65"/>
    </location>
</feature>
<keyword evidence="3 5" id="KW-1133">Transmembrane helix</keyword>
<accession>A0A7C9PHG7</accession>
<dbReference type="PANTHER" id="PTHR37422:SF13">
    <property type="entry name" value="LIPOPOLYSACCHARIDE BIOSYNTHESIS PROTEIN PA4999-RELATED"/>
    <property type="match status" value="1"/>
</dbReference>
<comment type="subcellular location">
    <subcellularLocation>
        <location evidence="1">Membrane</location>
        <topology evidence="1">Multi-pass membrane protein</topology>
    </subcellularLocation>
</comment>
<dbReference type="AlphaFoldDB" id="A0A7C9PHG7"/>
<comment type="caution">
    <text evidence="7">The sequence shown here is derived from an EMBL/GenBank/DDBJ whole genome shotgun (WGS) entry which is preliminary data.</text>
</comment>
<feature type="transmembrane region" description="Helical" evidence="5">
    <location>
        <begin position="167"/>
        <end position="187"/>
    </location>
</feature>
<feature type="transmembrane region" description="Helical" evidence="5">
    <location>
        <begin position="326"/>
        <end position="347"/>
    </location>
</feature>
<dbReference type="InterPro" id="IPR007016">
    <property type="entry name" value="O-antigen_ligase-rel_domated"/>
</dbReference>
<evidence type="ECO:0000256" key="4">
    <source>
        <dbReference type="ARBA" id="ARBA00023136"/>
    </source>
</evidence>
<feature type="domain" description="O-antigen ligase-related" evidence="6">
    <location>
        <begin position="293"/>
        <end position="425"/>
    </location>
</feature>
<evidence type="ECO:0000256" key="1">
    <source>
        <dbReference type="ARBA" id="ARBA00004141"/>
    </source>
</evidence>
<dbReference type="Proteomes" id="UP000484255">
    <property type="component" value="Unassembled WGS sequence"/>
</dbReference>
<proteinExistence type="predicted"/>
<protein>
    <submittedName>
        <fullName evidence="7">O-antigen ligase family protein</fullName>
    </submittedName>
</protein>
<evidence type="ECO:0000313" key="8">
    <source>
        <dbReference type="Proteomes" id="UP000484255"/>
    </source>
</evidence>
<evidence type="ECO:0000256" key="5">
    <source>
        <dbReference type="SAM" id="Phobius"/>
    </source>
</evidence>
<feature type="transmembrane region" description="Helical" evidence="5">
    <location>
        <begin position="7"/>
        <end position="25"/>
    </location>
</feature>
<feature type="transmembrane region" description="Helical" evidence="5">
    <location>
        <begin position="416"/>
        <end position="438"/>
    </location>
</feature>
<evidence type="ECO:0000256" key="2">
    <source>
        <dbReference type="ARBA" id="ARBA00022692"/>
    </source>
</evidence>
<dbReference type="Pfam" id="PF04932">
    <property type="entry name" value="Wzy_C"/>
    <property type="match status" value="1"/>
</dbReference>
<keyword evidence="8" id="KW-1185">Reference proteome</keyword>
<keyword evidence="7" id="KW-0436">Ligase</keyword>
<evidence type="ECO:0000313" key="7">
    <source>
        <dbReference type="EMBL" id="NDY91154.1"/>
    </source>
</evidence>
<feature type="transmembrane region" description="Helical" evidence="5">
    <location>
        <begin position="474"/>
        <end position="492"/>
    </location>
</feature>
<reference evidence="7 8" key="1">
    <citation type="submission" date="2020-02" db="EMBL/GenBank/DDBJ databases">
        <title>Ideonella bacterium strain TBM-1.</title>
        <authorList>
            <person name="Chen W.-M."/>
        </authorList>
    </citation>
    <scope>NUCLEOTIDE SEQUENCE [LARGE SCALE GENOMIC DNA]</scope>
    <source>
        <strain evidence="7 8">TBM-1</strain>
    </source>
</reference>
<name>A0A7C9PHG7_9BURK</name>
<dbReference type="GO" id="GO:0016874">
    <property type="term" value="F:ligase activity"/>
    <property type="evidence" value="ECO:0007669"/>
    <property type="project" value="UniProtKB-KW"/>
</dbReference>
<dbReference type="GO" id="GO:0016020">
    <property type="term" value="C:membrane"/>
    <property type="evidence" value="ECO:0007669"/>
    <property type="project" value="UniProtKB-SubCell"/>
</dbReference>
<keyword evidence="2 5" id="KW-0812">Transmembrane</keyword>
<feature type="transmembrane region" description="Helical" evidence="5">
    <location>
        <begin position="258"/>
        <end position="278"/>
    </location>
</feature>
<keyword evidence="4 5" id="KW-0472">Membrane</keyword>